<dbReference type="STRING" id="67801.A0A1B0BAB0"/>
<evidence type="ECO:0000256" key="1">
    <source>
        <dbReference type="SAM" id="Coils"/>
    </source>
</evidence>
<name>A0A1B0BAB0_9MUSC</name>
<reference evidence="3" key="1">
    <citation type="submission" date="2015-01" db="EMBL/GenBank/DDBJ databases">
        <authorList>
            <person name="Aksoy S."/>
            <person name="Warren W."/>
            <person name="Wilson R.K."/>
        </authorList>
    </citation>
    <scope>NUCLEOTIDE SEQUENCE [LARGE SCALE GENOMIC DNA]</scope>
    <source>
        <strain evidence="3">IAEA</strain>
    </source>
</reference>
<keyword evidence="3" id="KW-1185">Reference proteome</keyword>
<protein>
    <submittedName>
        <fullName evidence="2">Uncharacterized protein</fullName>
    </submittedName>
</protein>
<dbReference type="PANTHER" id="PTHR14659">
    <property type="entry name" value="ALPHA- AND GAMMA-ADAPTIN-BINDING PROTEIN P34"/>
    <property type="match status" value="1"/>
</dbReference>
<reference evidence="2" key="2">
    <citation type="submission" date="2020-05" db="UniProtKB">
        <authorList>
            <consortium name="EnsemblMetazoa"/>
        </authorList>
    </citation>
    <scope>IDENTIFICATION</scope>
    <source>
        <strain evidence="2">IAEA</strain>
    </source>
</reference>
<feature type="coiled-coil region" evidence="1">
    <location>
        <begin position="193"/>
        <end position="223"/>
    </location>
</feature>
<organism evidence="2 3">
    <name type="scientific">Glossina palpalis gambiensis</name>
    <dbReference type="NCBI Taxonomy" id="67801"/>
    <lineage>
        <taxon>Eukaryota</taxon>
        <taxon>Metazoa</taxon>
        <taxon>Ecdysozoa</taxon>
        <taxon>Arthropoda</taxon>
        <taxon>Hexapoda</taxon>
        <taxon>Insecta</taxon>
        <taxon>Pterygota</taxon>
        <taxon>Neoptera</taxon>
        <taxon>Endopterygota</taxon>
        <taxon>Diptera</taxon>
        <taxon>Brachycera</taxon>
        <taxon>Muscomorpha</taxon>
        <taxon>Hippoboscoidea</taxon>
        <taxon>Glossinidae</taxon>
        <taxon>Glossina</taxon>
    </lineage>
</organism>
<dbReference type="EnsemblMetazoa" id="GPPI023803-RA">
    <property type="protein sequence ID" value="GPPI023803-PA"/>
    <property type="gene ID" value="GPPI023803"/>
</dbReference>
<dbReference type="EMBL" id="JXJN01010888">
    <property type="status" value="NOT_ANNOTATED_CDS"/>
    <property type="molecule type" value="Genomic_DNA"/>
</dbReference>
<dbReference type="AlphaFoldDB" id="A0A1B0BAB0"/>
<proteinExistence type="predicted"/>
<evidence type="ECO:0000313" key="3">
    <source>
        <dbReference type="Proteomes" id="UP000092460"/>
    </source>
</evidence>
<dbReference type="VEuPathDB" id="VectorBase:GPPI023803"/>
<keyword evidence="1" id="KW-0175">Coiled coil</keyword>
<evidence type="ECO:0000313" key="2">
    <source>
        <dbReference type="EnsemblMetazoa" id="GPPI023803-PA"/>
    </source>
</evidence>
<sequence length="243" mass="27948">MCPLVIVKSFGSGKSEEIIKNILKVTDQQEEQLEFKFDSFNLRAYKCDLITKYYETQVALFGFDEDLTSIPSDILKNIEAALFYFDSDDRSFLSKVDSLCNFVKCNKIQVAALITRNISEDDRHGITYGELKKLCKFCFDIVDLNDQNDQNDLELNGCGEYTEVLDLLKNYIWSNVKHSQHINDASHESSSDIDGMEEQLNSFEELLKKVQNFKETSKTLSREEVLNNAEKLAELFVNIINDD</sequence>
<accession>A0A1B0BAB0</accession>
<dbReference type="InterPro" id="IPR019341">
    <property type="entry name" value="Alpha/Gamma-adaptin-bd_p34"/>
</dbReference>
<dbReference type="Proteomes" id="UP000092460">
    <property type="component" value="Unassembled WGS sequence"/>
</dbReference>
<dbReference type="PANTHER" id="PTHR14659:SF1">
    <property type="entry name" value="ALPHA- AND GAMMA-ADAPTIN-BINDING PROTEIN P34"/>
    <property type="match status" value="1"/>
</dbReference>